<evidence type="ECO:0000313" key="2">
    <source>
        <dbReference type="Proteomes" id="UP000035425"/>
    </source>
</evidence>
<comment type="caution">
    <text evidence="1">The sequence shown here is derived from an EMBL/GenBank/DDBJ whole genome shotgun (WGS) entry which is preliminary data.</text>
</comment>
<protein>
    <submittedName>
        <fullName evidence="1">Uncharacterized protein</fullName>
    </submittedName>
</protein>
<gene>
    <name evidence="1" type="ORF">FrCorBMG51_15550</name>
</gene>
<dbReference type="EMBL" id="JWIO01000025">
    <property type="protein sequence ID" value="KLL10828.1"/>
    <property type="molecule type" value="Genomic_DNA"/>
</dbReference>
<organism evidence="1 2">
    <name type="scientific">Protofrankia coriariae</name>
    <dbReference type="NCBI Taxonomy" id="1562887"/>
    <lineage>
        <taxon>Bacteria</taxon>
        <taxon>Bacillati</taxon>
        <taxon>Actinomycetota</taxon>
        <taxon>Actinomycetes</taxon>
        <taxon>Frankiales</taxon>
        <taxon>Frankiaceae</taxon>
        <taxon>Protofrankia</taxon>
    </lineage>
</organism>
<proteinExistence type="predicted"/>
<keyword evidence="2" id="KW-1185">Reference proteome</keyword>
<reference evidence="1 2" key="1">
    <citation type="submission" date="2014-12" db="EMBL/GenBank/DDBJ databases">
        <title>Frankia sp. BMG5.1 draft genome.</title>
        <authorList>
            <person name="Gtari M."/>
            <person name="Ghodhbane-Gtari F."/>
            <person name="Nouioui I."/>
            <person name="Ktari A."/>
            <person name="Hezbri K."/>
            <person name="Mimouni W."/>
            <person name="Sbissi I."/>
            <person name="Ayari A."/>
            <person name="Yamanaka T."/>
            <person name="Normand P."/>
            <person name="Tisa L.S."/>
            <person name="Boudabous A."/>
        </authorList>
    </citation>
    <scope>NUCLEOTIDE SEQUENCE [LARGE SCALE GENOMIC DNA]</scope>
    <source>
        <strain evidence="1 2">BMG5.1</strain>
    </source>
</reference>
<name>A0ABR5F2B7_9ACTN</name>
<dbReference type="Proteomes" id="UP000035425">
    <property type="component" value="Unassembled WGS sequence"/>
</dbReference>
<sequence>MREALVVGPEPAGYMVELIAEHIVRSLWRQEHGAESAGKHSRAMQGEIHHQLGQELPTIRIAGTGCLDGDLSHDPNFDIG</sequence>
<evidence type="ECO:0000313" key="1">
    <source>
        <dbReference type="EMBL" id="KLL10828.1"/>
    </source>
</evidence>
<accession>A0ABR5F2B7</accession>